<sequence length="400" mass="45063">MRRLPFTFYVLVQIAFLFVHYPTTRRFPRILSFACLLALLFYCYTEYSLQSSGEDYVLGCSNGILLVTAVHTTFFCPDFPDRLKRAGFMNKPSELPFAQKLSWMTELAGNMRRIGFTRDDGAMNSATVDLNINKRDPASSGARRRFVISRVILSVLCLVVFYSTLLHRLQKPSFNPALHKSAHDGRFIRADSSLLGRFWEVTVWTAGTVSEMTFLHSTAAALSVGVGAFQPEDWPPMFGSPTHAYSVRTFWSKSWHQILRVPLGRSGAHFAQNVLNLDKGTSGFMTVQSITAFFLSALIHTGGDYAIHRNFGRSGPTFQFFLLQPVAILIEEIAIRGTRCVLLSTRVRVRIPGLAWRGVGYLWVCLWFVWCAPPWLDTISAAGGNVRTRLIPLKMLEKLA</sequence>
<dbReference type="Proteomes" id="UP000886501">
    <property type="component" value="Unassembled WGS sequence"/>
</dbReference>
<reference evidence="1" key="2">
    <citation type="journal article" date="2020" name="Nat. Commun.">
        <title>Large-scale genome sequencing of mycorrhizal fungi provides insights into the early evolution of symbiotic traits.</title>
        <authorList>
            <person name="Miyauchi S."/>
            <person name="Kiss E."/>
            <person name="Kuo A."/>
            <person name="Drula E."/>
            <person name="Kohler A."/>
            <person name="Sanchez-Garcia M."/>
            <person name="Morin E."/>
            <person name="Andreopoulos B."/>
            <person name="Barry K.W."/>
            <person name="Bonito G."/>
            <person name="Buee M."/>
            <person name="Carver A."/>
            <person name="Chen C."/>
            <person name="Cichocki N."/>
            <person name="Clum A."/>
            <person name="Culley D."/>
            <person name="Crous P.W."/>
            <person name="Fauchery L."/>
            <person name="Girlanda M."/>
            <person name="Hayes R.D."/>
            <person name="Keri Z."/>
            <person name="LaButti K."/>
            <person name="Lipzen A."/>
            <person name="Lombard V."/>
            <person name="Magnuson J."/>
            <person name="Maillard F."/>
            <person name="Murat C."/>
            <person name="Nolan M."/>
            <person name="Ohm R.A."/>
            <person name="Pangilinan J."/>
            <person name="Pereira M.F."/>
            <person name="Perotto S."/>
            <person name="Peter M."/>
            <person name="Pfister S."/>
            <person name="Riley R."/>
            <person name="Sitrit Y."/>
            <person name="Stielow J.B."/>
            <person name="Szollosi G."/>
            <person name="Zifcakova L."/>
            <person name="Stursova M."/>
            <person name="Spatafora J.W."/>
            <person name="Tedersoo L."/>
            <person name="Vaario L.M."/>
            <person name="Yamada A."/>
            <person name="Yan M."/>
            <person name="Wang P."/>
            <person name="Xu J."/>
            <person name="Bruns T."/>
            <person name="Baldrian P."/>
            <person name="Vilgalys R."/>
            <person name="Dunand C."/>
            <person name="Henrissat B."/>
            <person name="Grigoriev I.V."/>
            <person name="Hibbett D."/>
            <person name="Nagy L.G."/>
            <person name="Martin F.M."/>
        </authorList>
    </citation>
    <scope>NUCLEOTIDE SEQUENCE</scope>
    <source>
        <strain evidence="1">P2</strain>
    </source>
</reference>
<proteinExistence type="predicted"/>
<reference evidence="1" key="1">
    <citation type="submission" date="2019-10" db="EMBL/GenBank/DDBJ databases">
        <authorList>
            <consortium name="DOE Joint Genome Institute"/>
            <person name="Kuo A."/>
            <person name="Miyauchi S."/>
            <person name="Kiss E."/>
            <person name="Drula E."/>
            <person name="Kohler A."/>
            <person name="Sanchez-Garcia M."/>
            <person name="Andreopoulos B."/>
            <person name="Barry K.W."/>
            <person name="Bonito G."/>
            <person name="Buee M."/>
            <person name="Carver A."/>
            <person name="Chen C."/>
            <person name="Cichocki N."/>
            <person name="Clum A."/>
            <person name="Culley D."/>
            <person name="Crous P.W."/>
            <person name="Fauchery L."/>
            <person name="Girlanda M."/>
            <person name="Hayes R."/>
            <person name="Keri Z."/>
            <person name="Labutti K."/>
            <person name="Lipzen A."/>
            <person name="Lombard V."/>
            <person name="Magnuson J."/>
            <person name="Maillard F."/>
            <person name="Morin E."/>
            <person name="Murat C."/>
            <person name="Nolan M."/>
            <person name="Ohm R."/>
            <person name="Pangilinan J."/>
            <person name="Pereira M."/>
            <person name="Perotto S."/>
            <person name="Peter M."/>
            <person name="Riley R."/>
            <person name="Sitrit Y."/>
            <person name="Stielow B."/>
            <person name="Szollosi G."/>
            <person name="Zifcakova L."/>
            <person name="Stursova M."/>
            <person name="Spatafora J.W."/>
            <person name="Tedersoo L."/>
            <person name="Vaario L.-M."/>
            <person name="Yamada A."/>
            <person name="Yan M."/>
            <person name="Wang P."/>
            <person name="Xu J."/>
            <person name="Bruns T."/>
            <person name="Baldrian P."/>
            <person name="Vilgalys R."/>
            <person name="Henrissat B."/>
            <person name="Grigoriev I.V."/>
            <person name="Hibbett D."/>
            <person name="Nagy L.G."/>
            <person name="Martin F.M."/>
        </authorList>
    </citation>
    <scope>NUCLEOTIDE SEQUENCE</scope>
    <source>
        <strain evidence="1">P2</strain>
    </source>
</reference>
<dbReference type="EMBL" id="MU117966">
    <property type="protein sequence ID" value="KAF9652887.1"/>
    <property type="molecule type" value="Genomic_DNA"/>
</dbReference>
<protein>
    <submittedName>
        <fullName evidence="1">Uncharacterized protein</fullName>
    </submittedName>
</protein>
<evidence type="ECO:0000313" key="2">
    <source>
        <dbReference type="Proteomes" id="UP000886501"/>
    </source>
</evidence>
<gene>
    <name evidence="1" type="ORF">BDM02DRAFT_3183230</name>
</gene>
<comment type="caution">
    <text evidence="1">The sequence shown here is derived from an EMBL/GenBank/DDBJ whole genome shotgun (WGS) entry which is preliminary data.</text>
</comment>
<keyword evidence="2" id="KW-1185">Reference proteome</keyword>
<accession>A0ACB6ZTF0</accession>
<organism evidence="1 2">
    <name type="scientific">Thelephora ganbajun</name>
    <name type="common">Ganba fungus</name>
    <dbReference type="NCBI Taxonomy" id="370292"/>
    <lineage>
        <taxon>Eukaryota</taxon>
        <taxon>Fungi</taxon>
        <taxon>Dikarya</taxon>
        <taxon>Basidiomycota</taxon>
        <taxon>Agaricomycotina</taxon>
        <taxon>Agaricomycetes</taxon>
        <taxon>Thelephorales</taxon>
        <taxon>Thelephoraceae</taxon>
        <taxon>Thelephora</taxon>
    </lineage>
</organism>
<evidence type="ECO:0000313" key="1">
    <source>
        <dbReference type="EMBL" id="KAF9652887.1"/>
    </source>
</evidence>
<name>A0ACB6ZTF0_THEGA</name>